<name>A0A836BP45_9CHLO</name>
<comment type="caution">
    <text evidence="2">The sequence shown here is derived from an EMBL/GenBank/DDBJ whole genome shotgun (WGS) entry which is preliminary data.</text>
</comment>
<keyword evidence="3" id="KW-1185">Reference proteome</keyword>
<evidence type="ECO:0000256" key="1">
    <source>
        <dbReference type="SAM" id="MobiDB-lite"/>
    </source>
</evidence>
<sequence length="302" mass="29804">MRPDDASQILKSHGCDLEDLLGQPPSTNARTGARPGPQGPDWALSMASASSLPSGAGSTLAHAHAHSRARPAPGLIPGPSGTHGLGLNSLSAPNGLLGDSPSPRTLDGRAALAPSVPTVPPRSLSSRGAGGWAAELVASSGRKSMALEAAGRGPVSSGGTISPSSLGFASPASVGAGPSLLPARSNSSSPAGPLSAHASFKRTYGSQMSTASDFAIAAMEAARASSGPANVDDALLRKIEGALCSGAMRPDAARDLLMKSFGCDLEELIRSELGPDAVRSPPLAASPAAATRSGSSGLSGRG</sequence>
<evidence type="ECO:0000313" key="2">
    <source>
        <dbReference type="EMBL" id="KAG2483522.1"/>
    </source>
</evidence>
<reference evidence="2" key="1">
    <citation type="journal article" date="2020" name="bioRxiv">
        <title>Comparative genomics of Chlamydomonas.</title>
        <authorList>
            <person name="Craig R.J."/>
            <person name="Hasan A.R."/>
            <person name="Ness R.W."/>
            <person name="Keightley P.D."/>
        </authorList>
    </citation>
    <scope>NUCLEOTIDE SEQUENCE</scope>
    <source>
        <strain evidence="2">CCAP 11/70</strain>
    </source>
</reference>
<dbReference type="EMBL" id="JAEHOE010000174">
    <property type="protein sequence ID" value="KAG2483522.1"/>
    <property type="molecule type" value="Genomic_DNA"/>
</dbReference>
<feature type="region of interest" description="Disordered" evidence="1">
    <location>
        <begin position="14"/>
        <end position="130"/>
    </location>
</feature>
<accession>A0A836BP45</accession>
<protein>
    <submittedName>
        <fullName evidence="2">Uncharacterized protein</fullName>
    </submittedName>
</protein>
<dbReference type="OrthoDB" id="550163at2759"/>
<organism evidence="2 3">
    <name type="scientific">Edaphochlamys debaryana</name>
    <dbReference type="NCBI Taxonomy" id="47281"/>
    <lineage>
        <taxon>Eukaryota</taxon>
        <taxon>Viridiplantae</taxon>
        <taxon>Chlorophyta</taxon>
        <taxon>core chlorophytes</taxon>
        <taxon>Chlorophyceae</taxon>
        <taxon>CS clade</taxon>
        <taxon>Chlamydomonadales</taxon>
        <taxon>Chlamydomonadales incertae sedis</taxon>
        <taxon>Edaphochlamys</taxon>
    </lineage>
</organism>
<gene>
    <name evidence="2" type="ORF">HYH03_017629</name>
</gene>
<feature type="compositionally biased region" description="Low complexity" evidence="1">
    <location>
        <begin position="280"/>
        <end position="296"/>
    </location>
</feature>
<dbReference type="Proteomes" id="UP000612055">
    <property type="component" value="Unassembled WGS sequence"/>
</dbReference>
<evidence type="ECO:0000313" key="3">
    <source>
        <dbReference type="Proteomes" id="UP000612055"/>
    </source>
</evidence>
<dbReference type="AlphaFoldDB" id="A0A836BP45"/>
<proteinExistence type="predicted"/>
<feature type="region of interest" description="Disordered" evidence="1">
    <location>
        <begin position="274"/>
        <end position="302"/>
    </location>
</feature>
<feature type="compositionally biased region" description="Low complexity" evidence="1">
    <location>
        <begin position="43"/>
        <end position="62"/>
    </location>
</feature>